<feature type="region of interest" description="Disordered" evidence="1">
    <location>
        <begin position="261"/>
        <end position="329"/>
    </location>
</feature>
<evidence type="ECO:0000313" key="3">
    <source>
        <dbReference type="Proteomes" id="UP000277108"/>
    </source>
</evidence>
<feature type="compositionally biased region" description="Basic and acidic residues" evidence="1">
    <location>
        <begin position="48"/>
        <end position="78"/>
    </location>
</feature>
<sequence>MKKLFILSISAIMLASCSNESNESKETSENTTEQSTEESINKNEASSDSEKNSNEEDADEKEKDDDKESSSDDKEKIKDAKAIYEKIKEKSAAVDSYTTEVTTTTISGEEEFVTKMNTEVGKEKNSITTLEMQGQQLKLLTFDDKLVAEIEGGNFIDITDDSNLPKGITDVQTYEEVVEASEYLKDGDIKEVDGKYEVTVKFDNKEDFKKMLDSVNSGMKSMVDSAMENIEDVNGEVKYVINDEFMLESANTDSKLTVKQGEESVKLTSKSDIKYSNHGEVGSIEIPDKAKNAKSKEQLMKDQESSPEEPKDSSTKEESKEESKEEKNN</sequence>
<dbReference type="AlphaFoldDB" id="A0A3N5BZE9"/>
<comment type="caution">
    <text evidence="2">The sequence shown here is derived from an EMBL/GenBank/DDBJ whole genome shotgun (WGS) entry which is preliminary data.</text>
</comment>
<name>A0A3N5BZE9_9BACL</name>
<feature type="compositionally biased region" description="Low complexity" evidence="1">
    <location>
        <begin position="29"/>
        <end position="46"/>
    </location>
</feature>
<protein>
    <recommendedName>
        <fullName evidence="4">Lipoprotein</fullName>
    </recommendedName>
</protein>
<accession>A0A3N5BZE9</accession>
<dbReference type="RefSeq" id="WP_123808243.1">
    <property type="nucleotide sequence ID" value="NZ_RKRK01000004.1"/>
</dbReference>
<dbReference type="Proteomes" id="UP000277108">
    <property type="component" value="Unassembled WGS sequence"/>
</dbReference>
<evidence type="ECO:0008006" key="4">
    <source>
        <dbReference type="Google" id="ProtNLM"/>
    </source>
</evidence>
<dbReference type="PROSITE" id="PS51257">
    <property type="entry name" value="PROKAR_LIPOPROTEIN"/>
    <property type="match status" value="1"/>
</dbReference>
<keyword evidence="3" id="KW-1185">Reference proteome</keyword>
<organism evidence="2 3">
    <name type="scientific">Abyssicoccus albus</name>
    <dbReference type="NCBI Taxonomy" id="1817405"/>
    <lineage>
        <taxon>Bacteria</taxon>
        <taxon>Bacillati</taxon>
        <taxon>Bacillota</taxon>
        <taxon>Bacilli</taxon>
        <taxon>Bacillales</taxon>
        <taxon>Abyssicoccaceae</taxon>
    </lineage>
</organism>
<proteinExistence type="predicted"/>
<evidence type="ECO:0000313" key="2">
    <source>
        <dbReference type="EMBL" id="RPF55198.1"/>
    </source>
</evidence>
<gene>
    <name evidence="2" type="ORF">EDD62_1523</name>
</gene>
<evidence type="ECO:0000256" key="1">
    <source>
        <dbReference type="SAM" id="MobiDB-lite"/>
    </source>
</evidence>
<feature type="compositionally biased region" description="Basic and acidic residues" evidence="1">
    <location>
        <begin position="286"/>
        <end position="329"/>
    </location>
</feature>
<feature type="region of interest" description="Disordered" evidence="1">
    <location>
        <begin position="16"/>
        <end position="78"/>
    </location>
</feature>
<feature type="compositionally biased region" description="Basic and acidic residues" evidence="1">
    <location>
        <begin position="261"/>
        <end position="277"/>
    </location>
</feature>
<dbReference type="EMBL" id="RKRK01000004">
    <property type="protein sequence ID" value="RPF55198.1"/>
    <property type="molecule type" value="Genomic_DNA"/>
</dbReference>
<reference evidence="2 3" key="1">
    <citation type="submission" date="2018-11" db="EMBL/GenBank/DDBJ databases">
        <title>Genomic Encyclopedia of Type Strains, Phase IV (KMG-IV): sequencing the most valuable type-strain genomes for metagenomic binning, comparative biology and taxonomic classification.</title>
        <authorList>
            <person name="Goeker M."/>
        </authorList>
    </citation>
    <scope>NUCLEOTIDE SEQUENCE [LARGE SCALE GENOMIC DNA]</scope>
    <source>
        <strain evidence="2 3">DSM 29158</strain>
    </source>
</reference>
<dbReference type="InterPro" id="IPR046720">
    <property type="entry name" value="DUF6612"/>
</dbReference>
<dbReference type="Pfam" id="PF20316">
    <property type="entry name" value="DUF6612"/>
    <property type="match status" value="1"/>
</dbReference>